<name>A0A9D3YPJ0_DREPO</name>
<keyword evidence="2" id="KW-1185">Reference proteome</keyword>
<evidence type="ECO:0000313" key="1">
    <source>
        <dbReference type="EMBL" id="KAH3701908.1"/>
    </source>
</evidence>
<gene>
    <name evidence="1" type="ORF">DPMN_076904</name>
</gene>
<dbReference type="AlphaFoldDB" id="A0A9D3YPJ0"/>
<accession>A0A9D3YPJ0</accession>
<comment type="caution">
    <text evidence="1">The sequence shown here is derived from an EMBL/GenBank/DDBJ whole genome shotgun (WGS) entry which is preliminary data.</text>
</comment>
<protein>
    <submittedName>
        <fullName evidence="1">Uncharacterized protein</fullName>
    </submittedName>
</protein>
<dbReference type="EMBL" id="JAIWYP010000015">
    <property type="protein sequence ID" value="KAH3701908.1"/>
    <property type="molecule type" value="Genomic_DNA"/>
</dbReference>
<reference evidence="1" key="2">
    <citation type="submission" date="2020-11" db="EMBL/GenBank/DDBJ databases">
        <authorList>
            <person name="McCartney M.A."/>
            <person name="Auch B."/>
            <person name="Kono T."/>
            <person name="Mallez S."/>
            <person name="Becker A."/>
            <person name="Gohl D.M."/>
            <person name="Silverstein K.A.T."/>
            <person name="Koren S."/>
            <person name="Bechman K.B."/>
            <person name="Herman A."/>
            <person name="Abrahante J.E."/>
            <person name="Garbe J."/>
        </authorList>
    </citation>
    <scope>NUCLEOTIDE SEQUENCE</scope>
    <source>
        <strain evidence="1">Duluth1</strain>
        <tissue evidence="1">Whole animal</tissue>
    </source>
</reference>
<dbReference type="Proteomes" id="UP000828390">
    <property type="component" value="Unassembled WGS sequence"/>
</dbReference>
<evidence type="ECO:0000313" key="2">
    <source>
        <dbReference type="Proteomes" id="UP000828390"/>
    </source>
</evidence>
<sequence length="211" mass="23902">MCFCTHFRHFRQKQSGCKKTKSNESDINSSLDVKRDQAGQIGHTVSNHNYFLLEKHTISADEHIDHHKHAPGETYSTIVEENDYHSINKDPRANAKDDCDDYDYTTNKASTSGGMSHDTVYNKLKLERQGDYDHVKGQVHINSRITNSDYDTTVTSTARSGYGIGDYDHVKKMGAMLKAASGNDYDTTVSLAAYERKKGERGEENNYNHKE</sequence>
<organism evidence="1 2">
    <name type="scientific">Dreissena polymorpha</name>
    <name type="common">Zebra mussel</name>
    <name type="synonym">Mytilus polymorpha</name>
    <dbReference type="NCBI Taxonomy" id="45954"/>
    <lineage>
        <taxon>Eukaryota</taxon>
        <taxon>Metazoa</taxon>
        <taxon>Spiralia</taxon>
        <taxon>Lophotrochozoa</taxon>
        <taxon>Mollusca</taxon>
        <taxon>Bivalvia</taxon>
        <taxon>Autobranchia</taxon>
        <taxon>Heteroconchia</taxon>
        <taxon>Euheterodonta</taxon>
        <taxon>Imparidentia</taxon>
        <taxon>Neoheterodontei</taxon>
        <taxon>Myida</taxon>
        <taxon>Dreissenoidea</taxon>
        <taxon>Dreissenidae</taxon>
        <taxon>Dreissena</taxon>
    </lineage>
</organism>
<proteinExistence type="predicted"/>
<reference evidence="1" key="1">
    <citation type="journal article" date="2019" name="bioRxiv">
        <title>The Genome of the Zebra Mussel, Dreissena polymorpha: A Resource for Invasive Species Research.</title>
        <authorList>
            <person name="McCartney M.A."/>
            <person name="Auch B."/>
            <person name="Kono T."/>
            <person name="Mallez S."/>
            <person name="Zhang Y."/>
            <person name="Obille A."/>
            <person name="Becker A."/>
            <person name="Abrahante J.E."/>
            <person name="Garbe J."/>
            <person name="Badalamenti J.P."/>
            <person name="Herman A."/>
            <person name="Mangelson H."/>
            <person name="Liachko I."/>
            <person name="Sullivan S."/>
            <person name="Sone E.D."/>
            <person name="Koren S."/>
            <person name="Silverstein K.A.T."/>
            <person name="Beckman K.B."/>
            <person name="Gohl D.M."/>
        </authorList>
    </citation>
    <scope>NUCLEOTIDE SEQUENCE</scope>
    <source>
        <strain evidence="1">Duluth1</strain>
        <tissue evidence="1">Whole animal</tissue>
    </source>
</reference>